<feature type="region of interest" description="Disordered" evidence="1">
    <location>
        <begin position="1"/>
        <end position="24"/>
    </location>
</feature>
<sequence>MNAKQVCSNLEDQESGTDGDIGHAAEDHFSADEISAVRKELTLRRLCEQQAAEWIPIVEALRASAPPLRTETVVALDPASLIAFEAAHEMRCAMVLQATESAELMQDQYPAVAYLDADGVRRNESFDYRATFADGSQQVITIKPSNLLKTSQMVPASGATRRARHN</sequence>
<dbReference type="AlphaFoldDB" id="A0A2A6M702"/>
<evidence type="ECO:0000313" key="3">
    <source>
        <dbReference type="Proteomes" id="UP000220353"/>
    </source>
</evidence>
<comment type="caution">
    <text evidence="2">The sequence shown here is derived from an EMBL/GenBank/DDBJ whole genome shotgun (WGS) entry which is preliminary data.</text>
</comment>
<organism evidence="2 3">
    <name type="scientific">Rhizobium fredii</name>
    <name type="common">Sinorhizobium fredii</name>
    <dbReference type="NCBI Taxonomy" id="380"/>
    <lineage>
        <taxon>Bacteria</taxon>
        <taxon>Pseudomonadati</taxon>
        <taxon>Pseudomonadota</taxon>
        <taxon>Alphaproteobacteria</taxon>
        <taxon>Hyphomicrobiales</taxon>
        <taxon>Rhizobiaceae</taxon>
        <taxon>Sinorhizobium/Ensifer group</taxon>
        <taxon>Sinorhizobium</taxon>
    </lineage>
</organism>
<name>A0A2A6M702_RHIFR</name>
<dbReference type="EMBL" id="NWTC01000001">
    <property type="protein sequence ID" value="PDT50169.1"/>
    <property type="molecule type" value="Genomic_DNA"/>
</dbReference>
<evidence type="ECO:0000256" key="1">
    <source>
        <dbReference type="SAM" id="MobiDB-lite"/>
    </source>
</evidence>
<evidence type="ECO:0000313" key="2">
    <source>
        <dbReference type="EMBL" id="PDT50169.1"/>
    </source>
</evidence>
<accession>A0A2A6M702</accession>
<feature type="compositionally biased region" description="Polar residues" evidence="1">
    <location>
        <begin position="1"/>
        <end position="10"/>
    </location>
</feature>
<dbReference type="RefSeq" id="WP_097586390.1">
    <property type="nucleotide sequence ID" value="NZ_NWTC01000001.1"/>
</dbReference>
<reference evidence="2 3" key="1">
    <citation type="submission" date="2017-09" db="EMBL/GenBank/DDBJ databases">
        <title>Comparative genomics of rhizobia isolated from Phaseolus vulgaris in China.</title>
        <authorList>
            <person name="Tong W."/>
        </authorList>
    </citation>
    <scope>NUCLEOTIDE SEQUENCE [LARGE SCALE GENOMIC DNA]</scope>
    <source>
        <strain evidence="2 3">PCH1</strain>
    </source>
</reference>
<protein>
    <submittedName>
        <fullName evidence="2">Uncharacterized protein</fullName>
    </submittedName>
</protein>
<gene>
    <name evidence="2" type="ORF">CO661_00435</name>
</gene>
<dbReference type="Proteomes" id="UP000220353">
    <property type="component" value="Unassembled WGS sequence"/>
</dbReference>
<proteinExistence type="predicted"/>